<evidence type="ECO:0000313" key="2">
    <source>
        <dbReference type="EMBL" id="KRX87331.1"/>
    </source>
</evidence>
<evidence type="ECO:0000313" key="1">
    <source>
        <dbReference type="EMBL" id="KRX86477.1"/>
    </source>
</evidence>
<name>A0A0V0XER9_TRIPS</name>
<sequence>MDKLYDGKSAQLLWLKPVIGDLKNDMDSDKEQTVAKQWKSDDLINERENLSSEILESRCRAETHNKVHIKKVPETREPTQPNWSTSPNVRLLKLEIKKYDGNPGD</sequence>
<dbReference type="Proteomes" id="UP000054815">
    <property type="component" value="Unassembled WGS sequence"/>
</dbReference>
<dbReference type="EMBL" id="JYDU01000294">
    <property type="protein sequence ID" value="KRX87331.1"/>
    <property type="molecule type" value="Genomic_DNA"/>
</dbReference>
<dbReference type="AlphaFoldDB" id="A0A0V0XER9"/>
<proteinExistence type="predicted"/>
<comment type="caution">
    <text evidence="1">The sequence shown here is derived from an EMBL/GenBank/DDBJ whole genome shotgun (WGS) entry which is preliminary data.</text>
</comment>
<evidence type="ECO:0000313" key="3">
    <source>
        <dbReference type="Proteomes" id="UP000054815"/>
    </source>
</evidence>
<gene>
    <name evidence="1" type="ORF">T4E_4280</name>
    <name evidence="2" type="ORF">T4E_5103</name>
</gene>
<reference evidence="1 3" key="1">
    <citation type="submission" date="2015-01" db="EMBL/GenBank/DDBJ databases">
        <title>Evolution of Trichinella species and genotypes.</title>
        <authorList>
            <person name="Korhonen P.K."/>
            <person name="Edoardo P."/>
            <person name="Giuseppe L.R."/>
            <person name="Gasser R.B."/>
        </authorList>
    </citation>
    <scope>NUCLEOTIDE SEQUENCE [LARGE SCALE GENOMIC DNA]</scope>
    <source>
        <strain evidence="1">ISS141</strain>
    </source>
</reference>
<organism evidence="1 3">
    <name type="scientific">Trichinella pseudospiralis</name>
    <name type="common">Parasitic roundworm</name>
    <dbReference type="NCBI Taxonomy" id="6337"/>
    <lineage>
        <taxon>Eukaryota</taxon>
        <taxon>Metazoa</taxon>
        <taxon>Ecdysozoa</taxon>
        <taxon>Nematoda</taxon>
        <taxon>Enoplea</taxon>
        <taxon>Dorylaimia</taxon>
        <taxon>Trichinellida</taxon>
        <taxon>Trichinellidae</taxon>
        <taxon>Trichinella</taxon>
    </lineage>
</organism>
<accession>A0A0V0XER9</accession>
<dbReference type="EMBL" id="JYDU01000370">
    <property type="protein sequence ID" value="KRX86477.1"/>
    <property type="molecule type" value="Genomic_DNA"/>
</dbReference>
<protein>
    <submittedName>
        <fullName evidence="1">Uncharacterized protein</fullName>
    </submittedName>
</protein>